<proteinExistence type="inferred from homology"/>
<evidence type="ECO:0000256" key="1">
    <source>
        <dbReference type="ARBA" id="ARBA00004196"/>
    </source>
</evidence>
<keyword evidence="7" id="KW-1185">Reference proteome</keyword>
<dbReference type="Gene3D" id="3.40.50.1980">
    <property type="entry name" value="Nitrogenase molybdenum iron protein domain"/>
    <property type="match status" value="2"/>
</dbReference>
<comment type="similarity">
    <text evidence="2">Belongs to the bacterial solute-binding protein 8 family.</text>
</comment>
<evidence type="ECO:0000313" key="7">
    <source>
        <dbReference type="Proteomes" id="UP001500280"/>
    </source>
</evidence>
<evidence type="ECO:0000259" key="5">
    <source>
        <dbReference type="PROSITE" id="PS50983"/>
    </source>
</evidence>
<keyword evidence="4" id="KW-0732">Signal</keyword>
<sequence length="398" mass="42104">MPASNLVTDNGSAATGIYLYRARAHGTPYLGGSSGKTQPKVGCANHPSADALRGIRTPLSKGSLTRMPYVASQATLGRRGFTGLLSAAVVAGLSGCGAGGDIRPSIAATRNVQHPLGNTNIPVSPQRVVSLDASGGLQVSLEVGAPLVASETLDGAVSVPGYLPRPAADFQSLGFNQPNLEKLVKLKPDLIIGNLQRIKELYPQLSAIAPTVPYENAGKGKPWQESVRLIADLLGESGRQDAALGSFSERSLQVKTEHKAFLAKHSVALLRFTNDELRILRGPIFGATILDEIGVRRNRSTTTSGGTETYYPIGREHVGVLADADVILYFLGGGAFNAGPDQTFKSYTSNAIWTQLPAVKAGRVARLDPTAWWDGYSVSAANTCLQQFTTVLRAMPQK</sequence>
<dbReference type="PANTHER" id="PTHR30532">
    <property type="entry name" value="IRON III DICITRATE-BINDING PERIPLASMIC PROTEIN"/>
    <property type="match status" value="1"/>
</dbReference>
<evidence type="ECO:0000256" key="3">
    <source>
        <dbReference type="ARBA" id="ARBA00022448"/>
    </source>
</evidence>
<keyword evidence="3" id="KW-0813">Transport</keyword>
<evidence type="ECO:0000313" key="6">
    <source>
        <dbReference type="EMBL" id="GAA1688447.1"/>
    </source>
</evidence>
<name>A0ABP4TI63_9ACTN</name>
<dbReference type="InterPro" id="IPR051313">
    <property type="entry name" value="Bact_iron-sidero_bind"/>
</dbReference>
<protein>
    <submittedName>
        <fullName evidence="6">Iron-siderophore ABC transporter substrate-binding protein</fullName>
    </submittedName>
</protein>
<dbReference type="PANTHER" id="PTHR30532:SF25">
    <property type="entry name" value="IRON(III) DICITRATE-BINDING PERIPLASMIC PROTEIN"/>
    <property type="match status" value="1"/>
</dbReference>
<dbReference type="PROSITE" id="PS50983">
    <property type="entry name" value="FE_B12_PBP"/>
    <property type="match status" value="1"/>
</dbReference>
<dbReference type="Proteomes" id="UP001500280">
    <property type="component" value="Unassembled WGS sequence"/>
</dbReference>
<comment type="caution">
    <text evidence="6">The sequence shown here is derived from an EMBL/GenBank/DDBJ whole genome shotgun (WGS) entry which is preliminary data.</text>
</comment>
<dbReference type="Pfam" id="PF01497">
    <property type="entry name" value="Peripla_BP_2"/>
    <property type="match status" value="1"/>
</dbReference>
<accession>A0ABP4TI63</accession>
<dbReference type="InterPro" id="IPR002491">
    <property type="entry name" value="ABC_transptr_periplasmic_BD"/>
</dbReference>
<evidence type="ECO:0000256" key="4">
    <source>
        <dbReference type="ARBA" id="ARBA00022729"/>
    </source>
</evidence>
<gene>
    <name evidence="6" type="ORF">GCM10009745_36710</name>
</gene>
<dbReference type="CDD" id="cd01146">
    <property type="entry name" value="FhuD"/>
    <property type="match status" value="1"/>
</dbReference>
<dbReference type="EMBL" id="BAAANF010000013">
    <property type="protein sequence ID" value="GAA1688447.1"/>
    <property type="molecule type" value="Genomic_DNA"/>
</dbReference>
<reference evidence="7" key="1">
    <citation type="journal article" date="2019" name="Int. J. Syst. Evol. Microbiol.">
        <title>The Global Catalogue of Microorganisms (GCM) 10K type strain sequencing project: providing services to taxonomists for standard genome sequencing and annotation.</title>
        <authorList>
            <consortium name="The Broad Institute Genomics Platform"/>
            <consortium name="The Broad Institute Genome Sequencing Center for Infectious Disease"/>
            <person name="Wu L."/>
            <person name="Ma J."/>
        </authorList>
    </citation>
    <scope>NUCLEOTIDE SEQUENCE [LARGE SCALE GENOMIC DNA]</scope>
    <source>
        <strain evidence="7">JCM 14307</strain>
    </source>
</reference>
<comment type="subcellular location">
    <subcellularLocation>
        <location evidence="1">Cell envelope</location>
    </subcellularLocation>
</comment>
<organism evidence="6 7">
    <name type="scientific">Kribbella yunnanensis</name>
    <dbReference type="NCBI Taxonomy" id="190194"/>
    <lineage>
        <taxon>Bacteria</taxon>
        <taxon>Bacillati</taxon>
        <taxon>Actinomycetota</taxon>
        <taxon>Actinomycetes</taxon>
        <taxon>Propionibacteriales</taxon>
        <taxon>Kribbellaceae</taxon>
        <taxon>Kribbella</taxon>
    </lineage>
</organism>
<evidence type="ECO:0000256" key="2">
    <source>
        <dbReference type="ARBA" id="ARBA00008814"/>
    </source>
</evidence>
<feature type="domain" description="Fe/B12 periplasmic-binding" evidence="5">
    <location>
        <begin position="127"/>
        <end position="396"/>
    </location>
</feature>
<dbReference type="SUPFAM" id="SSF53807">
    <property type="entry name" value="Helical backbone' metal receptor"/>
    <property type="match status" value="1"/>
</dbReference>